<name>A0AAD5U9W3_9FUNG</name>
<keyword evidence="2" id="KW-0472">Membrane</keyword>
<evidence type="ECO:0000256" key="1">
    <source>
        <dbReference type="ARBA" id="ARBA00007355"/>
    </source>
</evidence>
<keyword evidence="2" id="KW-0679">Respiratory chain</keyword>
<dbReference type="AlphaFoldDB" id="A0AAD5U9W3"/>
<dbReference type="Pfam" id="PF05071">
    <property type="entry name" value="NDUFA12"/>
    <property type="match status" value="1"/>
</dbReference>
<accession>A0AAD5U9W3</accession>
<keyword evidence="2" id="KW-0496">Mitochondrion</keyword>
<keyword evidence="2" id="KW-0999">Mitochondrion inner membrane</keyword>
<evidence type="ECO:0000313" key="4">
    <source>
        <dbReference type="Proteomes" id="UP001210925"/>
    </source>
</evidence>
<proteinExistence type="inferred from homology"/>
<keyword evidence="2" id="KW-0249">Electron transport</keyword>
<keyword evidence="4" id="KW-1185">Reference proteome</keyword>
<evidence type="ECO:0000313" key="3">
    <source>
        <dbReference type="EMBL" id="KAJ3250900.1"/>
    </source>
</evidence>
<gene>
    <name evidence="3" type="ORF">HK103_003061</name>
</gene>
<evidence type="ECO:0000256" key="2">
    <source>
        <dbReference type="RuleBase" id="RU363103"/>
    </source>
</evidence>
<dbReference type="PANTHER" id="PTHR12910:SF2">
    <property type="entry name" value="NADH DEHYDROGENASE [UBIQUINONE] 1 ALPHA SUBCOMPLEX SUBUNIT 12"/>
    <property type="match status" value="1"/>
</dbReference>
<reference evidence="3" key="1">
    <citation type="submission" date="2020-05" db="EMBL/GenBank/DDBJ databases">
        <title>Phylogenomic resolution of chytrid fungi.</title>
        <authorList>
            <person name="Stajich J.E."/>
            <person name="Amses K."/>
            <person name="Simmons R."/>
            <person name="Seto K."/>
            <person name="Myers J."/>
            <person name="Bonds A."/>
            <person name="Quandt C.A."/>
            <person name="Barry K."/>
            <person name="Liu P."/>
            <person name="Grigoriev I."/>
            <person name="Longcore J.E."/>
            <person name="James T.Y."/>
        </authorList>
    </citation>
    <scope>NUCLEOTIDE SEQUENCE</scope>
    <source>
        <strain evidence="3">PLAUS21</strain>
    </source>
</reference>
<comment type="function">
    <text evidence="2">Accessory subunit of the mitochondrial membrane respiratory chain NADH dehydrogenase (Complex I), that is believed not to be involved in catalysis. Complex I functions in the transfer of electrons from NADH to the respiratory chain. The immediate electron acceptor for the enzyme is believed to be ubiquinone.</text>
</comment>
<keyword evidence="2" id="KW-0813">Transport</keyword>
<dbReference type="EMBL" id="JADGKB010000215">
    <property type="protein sequence ID" value="KAJ3250900.1"/>
    <property type="molecule type" value="Genomic_DNA"/>
</dbReference>
<dbReference type="GO" id="GO:0045271">
    <property type="term" value="C:respiratory chain complex I"/>
    <property type="evidence" value="ECO:0007669"/>
    <property type="project" value="InterPro"/>
</dbReference>
<dbReference type="PANTHER" id="PTHR12910">
    <property type="entry name" value="NADH-UBIQUINONE OXIDOREDUCTASE SUBUNIT B17.2"/>
    <property type="match status" value="1"/>
</dbReference>
<protein>
    <recommendedName>
        <fullName evidence="2">NADH dehydrogenase [ubiquinone] 1 alpha subcomplex subunit</fullName>
    </recommendedName>
</protein>
<dbReference type="GO" id="GO:0006979">
    <property type="term" value="P:response to oxidative stress"/>
    <property type="evidence" value="ECO:0007669"/>
    <property type="project" value="TreeGrafter"/>
</dbReference>
<comment type="subcellular location">
    <subcellularLocation>
        <location evidence="2">Mitochondrion inner membrane</location>
        <topology evidence="2">Peripheral membrane protein</topology>
        <orientation evidence="2">Matrix side</orientation>
    </subcellularLocation>
</comment>
<dbReference type="GO" id="GO:0005743">
    <property type="term" value="C:mitochondrial inner membrane"/>
    <property type="evidence" value="ECO:0007669"/>
    <property type="project" value="UniProtKB-SubCell"/>
</dbReference>
<dbReference type="Proteomes" id="UP001210925">
    <property type="component" value="Unassembled WGS sequence"/>
</dbReference>
<dbReference type="InterPro" id="IPR007763">
    <property type="entry name" value="NDUFA12"/>
</dbReference>
<sequence>MLTLSSPKTGTLVGSDFHGNEYYENRNDISGRDRWVVYNKWNFDATQVPPEWHQWIHRMTDEVPDGRNFKTSFYTPTHAENHTGTRGAFKTYSTVKPKIQKWEPKVLNRE</sequence>
<comment type="caution">
    <text evidence="3">The sequence shown here is derived from an EMBL/GenBank/DDBJ whole genome shotgun (WGS) entry which is preliminary data.</text>
</comment>
<organism evidence="3 4">
    <name type="scientific">Boothiomyces macroporosus</name>
    <dbReference type="NCBI Taxonomy" id="261099"/>
    <lineage>
        <taxon>Eukaryota</taxon>
        <taxon>Fungi</taxon>
        <taxon>Fungi incertae sedis</taxon>
        <taxon>Chytridiomycota</taxon>
        <taxon>Chytridiomycota incertae sedis</taxon>
        <taxon>Chytridiomycetes</taxon>
        <taxon>Rhizophydiales</taxon>
        <taxon>Terramycetaceae</taxon>
        <taxon>Boothiomyces</taxon>
    </lineage>
</organism>
<comment type="similarity">
    <text evidence="1 2">Belongs to the complex I NDUFA12 subunit family.</text>
</comment>